<feature type="transmembrane region" description="Helical" evidence="1">
    <location>
        <begin position="91"/>
        <end position="111"/>
    </location>
</feature>
<keyword evidence="1" id="KW-0812">Transmembrane</keyword>
<evidence type="ECO:0000313" key="3">
    <source>
        <dbReference type="Proteomes" id="UP000425960"/>
    </source>
</evidence>
<accession>A0A5K8A0A0</accession>
<feature type="transmembrane region" description="Helical" evidence="1">
    <location>
        <begin position="63"/>
        <end position="85"/>
    </location>
</feature>
<dbReference type="KEGG" id="dov:DSCO28_63870"/>
<evidence type="ECO:0000313" key="2">
    <source>
        <dbReference type="EMBL" id="BBO85821.1"/>
    </source>
</evidence>
<reference evidence="2 3" key="1">
    <citation type="submission" date="2019-11" db="EMBL/GenBank/DDBJ databases">
        <title>Comparative genomics of hydrocarbon-degrading Desulfosarcina strains.</title>
        <authorList>
            <person name="Watanabe M."/>
            <person name="Kojima H."/>
            <person name="Fukui M."/>
        </authorList>
    </citation>
    <scope>NUCLEOTIDE SEQUENCE [LARGE SCALE GENOMIC DNA]</scope>
    <source>
        <strain evidence="2 3">28bB2T</strain>
    </source>
</reference>
<feature type="transmembrane region" description="Helical" evidence="1">
    <location>
        <begin position="146"/>
        <end position="164"/>
    </location>
</feature>
<dbReference type="RefSeq" id="WP_155325300.1">
    <property type="nucleotide sequence ID" value="NZ_AP021876.1"/>
</dbReference>
<organism evidence="2 3">
    <name type="scientific">Desulfosarcina ovata subsp. sediminis</name>
    <dbReference type="NCBI Taxonomy" id="885957"/>
    <lineage>
        <taxon>Bacteria</taxon>
        <taxon>Pseudomonadati</taxon>
        <taxon>Thermodesulfobacteriota</taxon>
        <taxon>Desulfobacteria</taxon>
        <taxon>Desulfobacterales</taxon>
        <taxon>Desulfosarcinaceae</taxon>
        <taxon>Desulfosarcina</taxon>
    </lineage>
</organism>
<feature type="transmembrane region" description="Helical" evidence="1">
    <location>
        <begin position="120"/>
        <end position="140"/>
    </location>
</feature>
<dbReference type="Proteomes" id="UP000425960">
    <property type="component" value="Chromosome"/>
</dbReference>
<evidence type="ECO:0000256" key="1">
    <source>
        <dbReference type="SAM" id="Phobius"/>
    </source>
</evidence>
<name>A0A5K8A0A0_9BACT</name>
<proteinExistence type="predicted"/>
<gene>
    <name evidence="2" type="ORF">DSCO28_63870</name>
</gene>
<feature type="transmembrane region" description="Helical" evidence="1">
    <location>
        <begin position="20"/>
        <end position="42"/>
    </location>
</feature>
<keyword evidence="1" id="KW-0472">Membrane</keyword>
<dbReference type="EMBL" id="AP021876">
    <property type="protein sequence ID" value="BBO85821.1"/>
    <property type="molecule type" value="Genomic_DNA"/>
</dbReference>
<sequence length="165" mass="18723">MILINGEKIWHAMVAGQVTGVTRLIIPATVLYLFSAIAYRFVRAGEWIPKEQFDQAFQGNDYQIIKIITGVLTTLTAILGAFMAACLVRHFFILCAIHKALWPIIVLTLPLPHIFLLQRLAIPIYLLAAGINQLFVAVLVDYLAVAHRHIYLWCIVILYIIYFTQ</sequence>
<dbReference type="AlphaFoldDB" id="A0A5K8A0A0"/>
<keyword evidence="1" id="KW-1133">Transmembrane helix</keyword>
<protein>
    <submittedName>
        <fullName evidence="2">Uncharacterized protein</fullName>
    </submittedName>
</protein>